<dbReference type="Gene3D" id="3.60.10.10">
    <property type="entry name" value="Endonuclease/exonuclease/phosphatase"/>
    <property type="match status" value="1"/>
</dbReference>
<feature type="domain" description="Endonuclease/exonuclease/phosphatase" evidence="1">
    <location>
        <begin position="5"/>
        <end position="210"/>
    </location>
</feature>
<dbReference type="Pfam" id="PF03372">
    <property type="entry name" value="Exo_endo_phos"/>
    <property type="match status" value="1"/>
</dbReference>
<reference evidence="2" key="1">
    <citation type="submission" date="2024-03" db="EMBL/GenBank/DDBJ databases">
        <title>WGS assembly of Saponaria officinalis var. Norfolk2.</title>
        <authorList>
            <person name="Jenkins J."/>
            <person name="Shu S."/>
            <person name="Grimwood J."/>
            <person name="Barry K."/>
            <person name="Goodstein D."/>
            <person name="Schmutz J."/>
            <person name="Leebens-Mack J."/>
            <person name="Osbourn A."/>
        </authorList>
    </citation>
    <scope>NUCLEOTIDE SEQUENCE [LARGE SCALE GENOMIC DNA]</scope>
    <source>
        <strain evidence="2">JIC</strain>
    </source>
</reference>
<dbReference type="InterPro" id="IPR005135">
    <property type="entry name" value="Endo/exonuclease/phosphatase"/>
</dbReference>
<sequence length="234" mass="26896">MKIQSWNCQGLGNPLTVNTLYERTWRERPNIVFVMETMMRSKNLEKIRNKCGYTNGLCVGSQGRSGGLGLWWKDINASLVTYDHNHIAVDVCGENEQALWRGVGIYGWPERANRHKTWNMIRALCHNINILIILFGDFNEILSNEEQEGGAWRNQRQIAAFPETLDDCALIDLGFNGNMFTWQRGREVGRVIRERLDRAVATATWTDIFPNVVVNHFPIYSSNHAMILIKDETP</sequence>
<dbReference type="SUPFAM" id="SSF56219">
    <property type="entry name" value="DNase I-like"/>
    <property type="match status" value="1"/>
</dbReference>
<evidence type="ECO:0000313" key="2">
    <source>
        <dbReference type="EMBL" id="KAK9733300.1"/>
    </source>
</evidence>
<evidence type="ECO:0000313" key="3">
    <source>
        <dbReference type="Proteomes" id="UP001443914"/>
    </source>
</evidence>
<evidence type="ECO:0000259" key="1">
    <source>
        <dbReference type="Pfam" id="PF03372"/>
    </source>
</evidence>
<dbReference type="InterPro" id="IPR036691">
    <property type="entry name" value="Endo/exonu/phosph_ase_sf"/>
</dbReference>
<dbReference type="EMBL" id="JBDFQZ010000004">
    <property type="protein sequence ID" value="KAK9733300.1"/>
    <property type="molecule type" value="Genomic_DNA"/>
</dbReference>
<keyword evidence="3" id="KW-1185">Reference proteome</keyword>
<dbReference type="PANTHER" id="PTHR35218">
    <property type="entry name" value="RNASE H DOMAIN-CONTAINING PROTEIN"/>
    <property type="match status" value="1"/>
</dbReference>
<dbReference type="GO" id="GO:0003824">
    <property type="term" value="F:catalytic activity"/>
    <property type="evidence" value="ECO:0007669"/>
    <property type="project" value="InterPro"/>
</dbReference>
<accession>A0AAW1LHR1</accession>
<protein>
    <recommendedName>
        <fullName evidence="1">Endonuclease/exonuclease/phosphatase domain-containing protein</fullName>
    </recommendedName>
</protein>
<comment type="caution">
    <text evidence="2">The sequence shown here is derived from an EMBL/GenBank/DDBJ whole genome shotgun (WGS) entry which is preliminary data.</text>
</comment>
<proteinExistence type="predicted"/>
<dbReference type="AlphaFoldDB" id="A0AAW1LHR1"/>
<dbReference type="Proteomes" id="UP001443914">
    <property type="component" value="Unassembled WGS sequence"/>
</dbReference>
<gene>
    <name evidence="2" type="ORF">RND81_04G058500</name>
</gene>
<name>A0AAW1LHR1_SAPOF</name>
<dbReference type="PANTHER" id="PTHR35218:SF9">
    <property type="entry name" value="ENDONUCLEASE_EXONUCLEASE_PHOSPHATASE DOMAIN-CONTAINING PROTEIN"/>
    <property type="match status" value="1"/>
</dbReference>
<organism evidence="2 3">
    <name type="scientific">Saponaria officinalis</name>
    <name type="common">Common soapwort</name>
    <name type="synonym">Lychnis saponaria</name>
    <dbReference type="NCBI Taxonomy" id="3572"/>
    <lineage>
        <taxon>Eukaryota</taxon>
        <taxon>Viridiplantae</taxon>
        <taxon>Streptophyta</taxon>
        <taxon>Embryophyta</taxon>
        <taxon>Tracheophyta</taxon>
        <taxon>Spermatophyta</taxon>
        <taxon>Magnoliopsida</taxon>
        <taxon>eudicotyledons</taxon>
        <taxon>Gunneridae</taxon>
        <taxon>Pentapetalae</taxon>
        <taxon>Caryophyllales</taxon>
        <taxon>Caryophyllaceae</taxon>
        <taxon>Caryophylleae</taxon>
        <taxon>Saponaria</taxon>
    </lineage>
</organism>